<dbReference type="Pfam" id="PF00791">
    <property type="entry name" value="ZU5"/>
    <property type="match status" value="1"/>
</dbReference>
<dbReference type="PROSITE" id="PS51145">
    <property type="entry name" value="ZU5"/>
    <property type="match status" value="1"/>
</dbReference>
<evidence type="ECO:0000256" key="1">
    <source>
        <dbReference type="ARBA" id="ARBA00004167"/>
    </source>
</evidence>
<evidence type="ECO:0000256" key="2">
    <source>
        <dbReference type="ARBA" id="ARBA00009844"/>
    </source>
</evidence>
<keyword evidence="3" id="KW-0812">Transmembrane</keyword>
<dbReference type="InterPro" id="IPR033772">
    <property type="entry name" value="UPA"/>
</dbReference>
<feature type="region of interest" description="Disordered" evidence="7">
    <location>
        <begin position="1"/>
        <end position="20"/>
    </location>
</feature>
<dbReference type="GO" id="GO:0008045">
    <property type="term" value="P:motor neuron axon guidance"/>
    <property type="evidence" value="ECO:0007669"/>
    <property type="project" value="TreeGrafter"/>
</dbReference>
<feature type="compositionally biased region" description="Low complexity" evidence="7">
    <location>
        <begin position="143"/>
        <end position="156"/>
    </location>
</feature>
<dbReference type="SUPFAM" id="SSF47986">
    <property type="entry name" value="DEATH domain"/>
    <property type="match status" value="1"/>
</dbReference>
<dbReference type="InterPro" id="IPR037936">
    <property type="entry name" value="UNC5A-D"/>
</dbReference>
<dbReference type="SMART" id="SM00005">
    <property type="entry name" value="DEATH"/>
    <property type="match status" value="1"/>
</dbReference>
<dbReference type="Pfam" id="PF00531">
    <property type="entry name" value="Death"/>
    <property type="match status" value="1"/>
</dbReference>
<dbReference type="GO" id="GO:0005886">
    <property type="term" value="C:plasma membrane"/>
    <property type="evidence" value="ECO:0007669"/>
    <property type="project" value="UniProtKB-SubCell"/>
</dbReference>
<keyword evidence="10" id="KW-1185">Reference proteome</keyword>
<dbReference type="Proteomes" id="UP000887566">
    <property type="component" value="Unplaced"/>
</dbReference>
<dbReference type="Gene3D" id="1.10.533.10">
    <property type="entry name" value="Death Domain, Fas"/>
    <property type="match status" value="1"/>
</dbReference>
<evidence type="ECO:0000313" key="11">
    <source>
        <dbReference type="WBParaSite" id="PSAMB.scaffold986size37625.g10399.t1"/>
    </source>
</evidence>
<feature type="region of interest" description="Disordered" evidence="7">
    <location>
        <begin position="176"/>
        <end position="199"/>
    </location>
</feature>
<evidence type="ECO:0000256" key="3">
    <source>
        <dbReference type="ARBA" id="ARBA00022692"/>
    </source>
</evidence>
<evidence type="ECO:0000256" key="6">
    <source>
        <dbReference type="RuleBase" id="RU367033"/>
    </source>
</evidence>
<dbReference type="WBParaSite" id="PSAMB.scaffold986size37625.g10399.t1">
    <property type="protein sequence ID" value="PSAMB.scaffold986size37625.g10399.t1"/>
    <property type="gene ID" value="PSAMB.scaffold986size37625.g10399"/>
</dbReference>
<keyword evidence="5" id="KW-0472">Membrane</keyword>
<feature type="domain" description="ZU5" evidence="9">
    <location>
        <begin position="237"/>
        <end position="385"/>
    </location>
</feature>
<keyword evidence="6" id="KW-0217">Developmental protein</keyword>
<reference evidence="11" key="1">
    <citation type="submission" date="2022-11" db="UniProtKB">
        <authorList>
            <consortium name="WormBaseParasite"/>
        </authorList>
    </citation>
    <scope>IDENTIFICATION</scope>
</reference>
<comment type="function">
    <text evidence="6">Receptor for netrin required for axon guidance. Mediates axon repulsion of neuronal growth cones in the developing nervous system upon ligand binding.</text>
</comment>
<comment type="subcellular location">
    <subcellularLocation>
        <location evidence="6">Cell membrane</location>
        <topology evidence="6">Single-pass type I membrane protein</topology>
    </subcellularLocation>
    <subcellularLocation>
        <location evidence="1">Membrane</location>
        <topology evidence="1">Single-pass membrane protein</topology>
    </subcellularLocation>
</comment>
<dbReference type="Gene3D" id="2.60.220.30">
    <property type="match status" value="1"/>
</dbReference>
<keyword evidence="6" id="KW-0393">Immunoglobulin domain</keyword>
<dbReference type="InterPro" id="IPR000488">
    <property type="entry name" value="Death_dom"/>
</dbReference>
<comment type="similarity">
    <text evidence="2 6">Belongs to the unc-5 family.</text>
</comment>
<keyword evidence="6" id="KW-0675">Receptor</keyword>
<proteinExistence type="inferred from homology"/>
<name>A0A914XR39_9BILA</name>
<evidence type="ECO:0000256" key="5">
    <source>
        <dbReference type="ARBA" id="ARBA00023136"/>
    </source>
</evidence>
<evidence type="ECO:0000256" key="7">
    <source>
        <dbReference type="SAM" id="MobiDB-lite"/>
    </source>
</evidence>
<dbReference type="PANTHER" id="PTHR12582">
    <property type="entry name" value="NETRIN RECEPTOR UNC5"/>
    <property type="match status" value="1"/>
</dbReference>
<evidence type="ECO:0000259" key="8">
    <source>
        <dbReference type="PROSITE" id="PS50017"/>
    </source>
</evidence>
<dbReference type="Pfam" id="PF17217">
    <property type="entry name" value="UPA"/>
    <property type="match status" value="1"/>
</dbReference>
<evidence type="ECO:0000313" key="10">
    <source>
        <dbReference type="Proteomes" id="UP000887566"/>
    </source>
</evidence>
<dbReference type="GO" id="GO:0005042">
    <property type="term" value="F:netrin receptor activity"/>
    <property type="evidence" value="ECO:0007669"/>
    <property type="project" value="UniProtKB-UniRule"/>
</dbReference>
<dbReference type="PROSITE" id="PS50017">
    <property type="entry name" value="DEATH_DOMAIN"/>
    <property type="match status" value="1"/>
</dbReference>
<dbReference type="InterPro" id="IPR000906">
    <property type="entry name" value="ZU5_dom"/>
</dbReference>
<feature type="region of interest" description="Disordered" evidence="7">
    <location>
        <begin position="143"/>
        <end position="164"/>
    </location>
</feature>
<dbReference type="PANTHER" id="PTHR12582:SF47">
    <property type="entry name" value="NETRIN RECEPTOR UNC-5"/>
    <property type="match status" value="1"/>
</dbReference>
<evidence type="ECO:0000256" key="4">
    <source>
        <dbReference type="ARBA" id="ARBA00022989"/>
    </source>
</evidence>
<keyword evidence="4" id="KW-1133">Transmembrane helix</keyword>
<organism evidence="10 11">
    <name type="scientific">Plectus sambesii</name>
    <dbReference type="NCBI Taxonomy" id="2011161"/>
    <lineage>
        <taxon>Eukaryota</taxon>
        <taxon>Metazoa</taxon>
        <taxon>Ecdysozoa</taxon>
        <taxon>Nematoda</taxon>
        <taxon>Chromadorea</taxon>
        <taxon>Plectida</taxon>
        <taxon>Plectina</taxon>
        <taxon>Plectoidea</taxon>
        <taxon>Plectidae</taxon>
        <taxon>Plectus</taxon>
    </lineage>
</organism>
<feature type="domain" description="Death" evidence="8">
    <location>
        <begin position="594"/>
        <end position="659"/>
    </location>
</feature>
<evidence type="ECO:0000259" key="9">
    <source>
        <dbReference type="PROSITE" id="PS51145"/>
    </source>
</evidence>
<feature type="compositionally biased region" description="Low complexity" evidence="7">
    <location>
        <begin position="176"/>
        <end position="196"/>
    </location>
</feature>
<sequence>MADPRRPLPAPTADGIGPPTAEQVAEAPGIMSLDARYFGKLEIGGDHLATCNQRISVGCVGGRSSAETIRRSKRPPTAARVIHRPIIVISDRSVGPRHALPAEHIHPGERLAGAHGRYDEGGILTGAHNARAAALAHMSSFSLRSGKSSGSGYSSSRPGKTRGGFIGSRAALIAESSSNGSSSADKTANRSASRSSHNSDENYATLYEFDTVEDEERQNRRNSVLSVAFPDGVGGDAVAVSRVSECGGRVALPHCAVSLTVPEGALESRASEEIFVAVSRDAADRPRLGDGETLLSPVIWAGPSGLPFRKPVIVSFQHCARLFPKDYWQVTLYINEGSPGDSTVWEPAVRLGEETLNTSMYCQMDLDACHVMTESLCRMALVGRTRRSQPNAAIKRAKLVAFAPLYPSTLDYSVRVYCVEDTCAALQGVMTEEERLGGYMVTDTRDFCVLESGDLCFCLEDVSPGWRVKPGANYQEIPAAHAWRGMPGLHCSFSLELSNAERVNDNLSARIVVYQKGCADGRQILQINTAVTSRSPVSRSDSMQQTVVNAVSDYCSTTTTPRVQVATARCFKLSAQTKRTLCAYLDPPTEGQNDWRMLARTLGVDRYIPYFATRTSPTEHILDLWEAREAGTAMAVIQLLQTLHAMGRQDAAMVLDAFLQQQPVDL</sequence>
<protein>
    <recommendedName>
        <fullName evidence="6">Netrin receptor UNC5</fullName>
    </recommendedName>
</protein>
<dbReference type="AlphaFoldDB" id="A0A914XR39"/>
<dbReference type="InterPro" id="IPR011029">
    <property type="entry name" value="DEATH-like_dom_sf"/>
</dbReference>
<dbReference type="SMART" id="SM00218">
    <property type="entry name" value="ZU5"/>
    <property type="match status" value="1"/>
</dbReference>
<accession>A0A914XR39</accession>
<dbReference type="CDD" id="cd08781">
    <property type="entry name" value="Death_UNC5-like"/>
    <property type="match status" value="1"/>
</dbReference>